<dbReference type="PANTHER" id="PTHR45648:SF79">
    <property type="entry name" value="SGNH HYDROLASE-TYPE ESTERASE DOMAIN-CONTAINING PROTEIN"/>
    <property type="match status" value="1"/>
</dbReference>
<evidence type="ECO:0000256" key="2">
    <source>
        <dbReference type="ARBA" id="ARBA00022801"/>
    </source>
</evidence>
<reference evidence="5" key="1">
    <citation type="journal article" date="2017" name="Gigascience">
        <title>The first near-complete assembly of the hexaploid bread wheat genome, Triticum aestivum.</title>
        <authorList>
            <person name="Zimin A.V."/>
            <person name="Puiu D."/>
            <person name="Hall R."/>
            <person name="Kingan S."/>
            <person name="Clavijo B.J."/>
            <person name="Salzberg S.L."/>
        </authorList>
    </citation>
    <scope>NUCLEOTIDE SEQUENCE</scope>
    <source>
        <tissue evidence="5">Leaf</tissue>
    </source>
</reference>
<gene>
    <name evidence="5" type="ORF">CFC21_080292</name>
</gene>
<reference evidence="5" key="2">
    <citation type="submission" date="2020-03" db="EMBL/GenBank/DDBJ databases">
        <title>The second near-complete assembly of the hexaploid bread wheat (Triticum aestivum) genome.</title>
        <authorList>
            <person name="Zimin A.V."/>
            <person name="Puiu D."/>
            <person name="Shumante A."/>
            <person name="Alonge M."/>
            <person name="Salzberg S.L."/>
        </authorList>
    </citation>
    <scope>NUCLEOTIDE SEQUENCE</scope>
    <source>
        <tissue evidence="5">Leaf</tissue>
    </source>
</reference>
<feature type="signal peptide" evidence="4">
    <location>
        <begin position="1"/>
        <end position="24"/>
    </location>
</feature>
<evidence type="ECO:0000313" key="5">
    <source>
        <dbReference type="EMBL" id="KAF7075519.1"/>
    </source>
</evidence>
<dbReference type="EMBL" id="CM022225">
    <property type="protein sequence ID" value="KAF7075519.1"/>
    <property type="molecule type" value="Genomic_DNA"/>
</dbReference>
<dbReference type="SUPFAM" id="SSF52266">
    <property type="entry name" value="SGNH hydrolase"/>
    <property type="match status" value="1"/>
</dbReference>
<sequence length="213" mass="22141">MAGASVFACCSLFIMALMAAAAIAGSVPALYVFGDSLVDVGNNNHLLTPIKADFTHNGMDYPGRKATGRFSNGKNSADFLADKLGLATLSSSSNANYVNGVNFASGGAGVSQRHKQEQVHHLRQADGASGGASGDSGVYSSLARSLGQAQAASHLARPIFAITIGSNDIIHYAKANPAATPSQQQRYVNALMQTLSDQLDILNNLGARKVLFL</sequence>
<keyword evidence="3" id="KW-0442">Lipid degradation</keyword>
<dbReference type="GO" id="GO:0016788">
    <property type="term" value="F:hydrolase activity, acting on ester bonds"/>
    <property type="evidence" value="ECO:0007669"/>
    <property type="project" value="InterPro"/>
</dbReference>
<dbReference type="InterPro" id="IPR001087">
    <property type="entry name" value="GDSL"/>
</dbReference>
<dbReference type="Proteomes" id="UP000815260">
    <property type="component" value="Chromosome 5D"/>
</dbReference>
<organism evidence="5">
    <name type="scientific">Triticum aestivum</name>
    <name type="common">Wheat</name>
    <dbReference type="NCBI Taxonomy" id="4565"/>
    <lineage>
        <taxon>Eukaryota</taxon>
        <taxon>Viridiplantae</taxon>
        <taxon>Streptophyta</taxon>
        <taxon>Embryophyta</taxon>
        <taxon>Tracheophyta</taxon>
        <taxon>Spermatophyta</taxon>
        <taxon>Magnoliopsida</taxon>
        <taxon>Liliopsida</taxon>
        <taxon>Poales</taxon>
        <taxon>Poaceae</taxon>
        <taxon>BOP clade</taxon>
        <taxon>Pooideae</taxon>
        <taxon>Triticodae</taxon>
        <taxon>Triticeae</taxon>
        <taxon>Triticinae</taxon>
        <taxon>Triticum</taxon>
    </lineage>
</organism>
<evidence type="ECO:0000256" key="1">
    <source>
        <dbReference type="ARBA" id="ARBA00008668"/>
    </source>
</evidence>
<proteinExistence type="inferred from homology"/>
<dbReference type="InterPro" id="IPR051058">
    <property type="entry name" value="GDSL_Est/Lipase"/>
</dbReference>
<protein>
    <recommendedName>
        <fullName evidence="6">GDSL esterase/lipase</fullName>
    </recommendedName>
</protein>
<dbReference type="OrthoDB" id="1600564at2759"/>
<evidence type="ECO:0000256" key="4">
    <source>
        <dbReference type="SAM" id="SignalP"/>
    </source>
</evidence>
<evidence type="ECO:0008006" key="6">
    <source>
        <dbReference type="Google" id="ProtNLM"/>
    </source>
</evidence>
<keyword evidence="2" id="KW-0378">Hydrolase</keyword>
<accession>A0A9R1L307</accession>
<keyword evidence="4" id="KW-0732">Signal</keyword>
<dbReference type="InterPro" id="IPR036514">
    <property type="entry name" value="SGNH_hydro_sf"/>
</dbReference>
<dbReference type="Pfam" id="PF00657">
    <property type="entry name" value="Lipase_GDSL"/>
    <property type="match status" value="1"/>
</dbReference>
<dbReference type="PANTHER" id="PTHR45648">
    <property type="entry name" value="GDSL LIPASE/ACYLHYDROLASE FAMILY PROTEIN (AFU_ORTHOLOGUE AFUA_4G14700)"/>
    <property type="match status" value="1"/>
</dbReference>
<feature type="chain" id="PRO_5040124216" description="GDSL esterase/lipase" evidence="4">
    <location>
        <begin position="25"/>
        <end position="213"/>
    </location>
</feature>
<dbReference type="Gene3D" id="3.40.50.1110">
    <property type="entry name" value="SGNH hydrolase"/>
    <property type="match status" value="1"/>
</dbReference>
<feature type="non-terminal residue" evidence="5">
    <location>
        <position position="213"/>
    </location>
</feature>
<name>A0A9R1L307_WHEAT</name>
<dbReference type="AlphaFoldDB" id="A0A9R1L307"/>
<evidence type="ECO:0000256" key="3">
    <source>
        <dbReference type="ARBA" id="ARBA00022963"/>
    </source>
</evidence>
<keyword evidence="3" id="KW-0443">Lipid metabolism</keyword>
<comment type="similarity">
    <text evidence="1">Belongs to the 'GDSL' lipolytic enzyme family.</text>
</comment>
<dbReference type="GO" id="GO:0016042">
    <property type="term" value="P:lipid catabolic process"/>
    <property type="evidence" value="ECO:0007669"/>
    <property type="project" value="UniProtKB-KW"/>
</dbReference>
<comment type="caution">
    <text evidence="5">The sequence shown here is derived from an EMBL/GenBank/DDBJ whole genome shotgun (WGS) entry which is preliminary data.</text>
</comment>